<dbReference type="InterPro" id="IPR043145">
    <property type="entry name" value="Znf_ZZ_sf"/>
</dbReference>
<keyword evidence="5" id="KW-0812">Transmembrane</keyword>
<evidence type="ECO:0000256" key="4">
    <source>
        <dbReference type="SAM" id="MobiDB-lite"/>
    </source>
</evidence>
<evidence type="ECO:0000259" key="6">
    <source>
        <dbReference type="PROSITE" id="PS50020"/>
    </source>
</evidence>
<evidence type="ECO:0000256" key="2">
    <source>
        <dbReference type="ARBA" id="ARBA00022771"/>
    </source>
</evidence>
<keyword evidence="5" id="KW-1133">Transmembrane helix</keyword>
<dbReference type="Gene3D" id="3.30.60.90">
    <property type="match status" value="1"/>
</dbReference>
<dbReference type="SUPFAM" id="SSF57850">
    <property type="entry name" value="RING/U-box"/>
    <property type="match status" value="2"/>
</dbReference>
<evidence type="ECO:0000256" key="3">
    <source>
        <dbReference type="ARBA" id="ARBA00022833"/>
    </source>
</evidence>
<sequence>MSFLNKFKDEFEGLNLGDRLQQGNSAGQIPANNHGYSATSQSYGYDQQSHSNNPYPNQPYTAQGVNPSGQQSQQASYQPYNPGQQSQYAAYQPGQQPIHDGPQSGVHQPYNATQQPYGQGALGFNATTQQLQPPSPAPRPPSTHSAYQQLSLNPSPGGSSFVHSPPSAPSYYSGGQQILSPPSSYNATPQALTPYNTAPHAPSNLSPTPPSWVPYWSEHDRRWYFAETTGRSSWEAPSDLAPLPSMPAYSGFQGKRGSTIITATGGLIAGGVAGYFIHDALDKRKKKKRHGRTPGDFSDFGSYPGLATNLQCNICNRDVYGPYAHCAKCDDGDYDICRNCLAQGIICEGKGKHRLIKVYPEYECNICGHDIQGDFYHCGICDNGEWDICQPCLDRGKSCNADGGHRLVKLYLPLPNYGPGKHSANSDSSSSSDSD</sequence>
<protein>
    <recommendedName>
        <fullName evidence="6">WW domain-containing protein</fullName>
    </recommendedName>
</protein>
<reference evidence="7" key="1">
    <citation type="submission" date="2020-03" db="EMBL/GenBank/DDBJ databases">
        <title>Draft Genome Sequence of Cylindrodendrum hubeiense.</title>
        <authorList>
            <person name="Buettner E."/>
            <person name="Kellner H."/>
        </authorList>
    </citation>
    <scope>NUCLEOTIDE SEQUENCE</scope>
    <source>
        <strain evidence="7">IHI 201604</strain>
    </source>
</reference>
<dbReference type="SMART" id="SM00291">
    <property type="entry name" value="ZnF_ZZ"/>
    <property type="match status" value="2"/>
</dbReference>
<feature type="compositionally biased region" description="Polar residues" evidence="4">
    <location>
        <begin position="21"/>
        <end position="95"/>
    </location>
</feature>
<dbReference type="InterPro" id="IPR001202">
    <property type="entry name" value="WW_dom"/>
</dbReference>
<feature type="transmembrane region" description="Helical" evidence="5">
    <location>
        <begin position="260"/>
        <end position="278"/>
    </location>
</feature>
<feature type="region of interest" description="Disordered" evidence="4">
    <location>
        <begin position="18"/>
        <end position="208"/>
    </location>
</feature>
<name>A0A9P5H346_9HYPO</name>
<keyword evidence="8" id="KW-1185">Reference proteome</keyword>
<dbReference type="EMBL" id="JAANBB010000480">
    <property type="protein sequence ID" value="KAF7541958.1"/>
    <property type="molecule type" value="Genomic_DNA"/>
</dbReference>
<evidence type="ECO:0000256" key="1">
    <source>
        <dbReference type="ARBA" id="ARBA00022723"/>
    </source>
</evidence>
<dbReference type="AlphaFoldDB" id="A0A9P5H346"/>
<keyword evidence="2" id="KW-0863">Zinc-finger</keyword>
<dbReference type="SUPFAM" id="SSF51045">
    <property type="entry name" value="WW domain"/>
    <property type="match status" value="1"/>
</dbReference>
<dbReference type="InterPro" id="IPR036020">
    <property type="entry name" value="WW_dom_sf"/>
</dbReference>
<evidence type="ECO:0000313" key="7">
    <source>
        <dbReference type="EMBL" id="KAF7541958.1"/>
    </source>
</evidence>
<gene>
    <name evidence="7" type="ORF">G7Z17_g11863</name>
</gene>
<organism evidence="7 8">
    <name type="scientific">Cylindrodendrum hubeiense</name>
    <dbReference type="NCBI Taxonomy" id="595255"/>
    <lineage>
        <taxon>Eukaryota</taxon>
        <taxon>Fungi</taxon>
        <taxon>Dikarya</taxon>
        <taxon>Ascomycota</taxon>
        <taxon>Pezizomycotina</taxon>
        <taxon>Sordariomycetes</taxon>
        <taxon>Hypocreomycetidae</taxon>
        <taxon>Hypocreales</taxon>
        <taxon>Nectriaceae</taxon>
        <taxon>Cylindrodendrum</taxon>
    </lineage>
</organism>
<dbReference type="CDD" id="cd00201">
    <property type="entry name" value="WW"/>
    <property type="match status" value="1"/>
</dbReference>
<proteinExistence type="predicted"/>
<keyword evidence="5" id="KW-0472">Membrane</keyword>
<dbReference type="OrthoDB" id="2444812at2759"/>
<keyword evidence="1" id="KW-0479">Metal-binding</keyword>
<dbReference type="PROSITE" id="PS50020">
    <property type="entry name" value="WW_DOMAIN_2"/>
    <property type="match status" value="1"/>
</dbReference>
<evidence type="ECO:0000256" key="5">
    <source>
        <dbReference type="SAM" id="Phobius"/>
    </source>
</evidence>
<feature type="compositionally biased region" description="Polar residues" evidence="4">
    <location>
        <begin position="143"/>
        <end position="162"/>
    </location>
</feature>
<dbReference type="InterPro" id="IPR000433">
    <property type="entry name" value="Znf_ZZ"/>
</dbReference>
<accession>A0A9P5H346</accession>
<dbReference type="Proteomes" id="UP000722485">
    <property type="component" value="Unassembled WGS sequence"/>
</dbReference>
<feature type="domain" description="WW" evidence="6">
    <location>
        <begin position="206"/>
        <end position="239"/>
    </location>
</feature>
<feature type="compositionally biased region" description="Polar residues" evidence="4">
    <location>
        <begin position="174"/>
        <end position="196"/>
    </location>
</feature>
<keyword evidence="3" id="KW-0862">Zinc</keyword>
<evidence type="ECO:0000313" key="8">
    <source>
        <dbReference type="Proteomes" id="UP000722485"/>
    </source>
</evidence>
<dbReference type="GO" id="GO:0008270">
    <property type="term" value="F:zinc ion binding"/>
    <property type="evidence" value="ECO:0007669"/>
    <property type="project" value="UniProtKB-KW"/>
</dbReference>
<comment type="caution">
    <text evidence="7">The sequence shown here is derived from an EMBL/GenBank/DDBJ whole genome shotgun (WGS) entry which is preliminary data.</text>
</comment>